<sequence>MANAKRWLILAIVSSALFLIVIDMTVLYTALPTLTRALSANASEKLWIVNAYPLVMAGLLPSMGVLGDRLGHKRLFNVGLSVFGVASLIAALSPVPLVLISARVLLAVGAAMMMPATLSIIRLTFTDEKQRMLAIGMWASVSSGGAGLGPLVGGFLLEHFYWGSVFLINIPVVVVALIASLRFVPQTKSAARRKWDFASSALIMLGLTGVLYAVKEIAKPDGSIAIAVLAVIVGAVALIVFAKRQKTSTAPLIDFSLFRNGRFSAGAITALLASFALIGLEYVLTQRLQLVMELSPLQAGLFILPLPIAAFLAGPLMGSLLHRIDLIKVLLLSLLLAGSGMAAYLLLFDSGRIWQVVCMIVIGFGLGAGMSSASSAIMNQAPAEKAGMAASIEEVSFELGGAVGIAVLGSLASFAYTASLSLPETLRDAKGATDSLDGALIAAERLPQASGELLVRLAKEAFEQSFSVVLASGAVVLIGAALLIKRIGHKASSSAKNIHS</sequence>
<keyword evidence="2" id="KW-1185">Reference proteome</keyword>
<dbReference type="EMBL" id="JBBKAR010000046">
    <property type="protein sequence ID" value="MEJ8305922.1"/>
    <property type="molecule type" value="Genomic_DNA"/>
</dbReference>
<comment type="caution">
    <text evidence="1">The sequence shown here is derived from an EMBL/GenBank/DDBJ whole genome shotgun (WGS) entry which is preliminary data.</text>
</comment>
<gene>
    <name evidence="1" type="ORF">WKI47_18580</name>
</gene>
<protein>
    <submittedName>
        <fullName evidence="1">MFS transporter</fullName>
    </submittedName>
</protein>
<name>A0ACC6PGA7_9BACL</name>
<evidence type="ECO:0000313" key="1">
    <source>
        <dbReference type="EMBL" id="MEJ8305922.1"/>
    </source>
</evidence>
<organism evidence="1 2">
    <name type="scientific">Saccharibacillus sacchari</name>
    <dbReference type="NCBI Taxonomy" id="456493"/>
    <lineage>
        <taxon>Bacteria</taxon>
        <taxon>Bacillati</taxon>
        <taxon>Bacillota</taxon>
        <taxon>Bacilli</taxon>
        <taxon>Bacillales</taxon>
        <taxon>Paenibacillaceae</taxon>
        <taxon>Saccharibacillus</taxon>
    </lineage>
</organism>
<reference evidence="1" key="1">
    <citation type="submission" date="2024-03" db="EMBL/GenBank/DDBJ databases">
        <title>Whole genome sequecning of epiphytes from Marcgravia umbellata leaves.</title>
        <authorList>
            <person name="Kumar G."/>
            <person name="Savka M.A."/>
        </authorList>
    </citation>
    <scope>NUCLEOTIDE SEQUENCE</scope>
    <source>
        <strain evidence="1">RIT_BL5</strain>
    </source>
</reference>
<accession>A0ACC6PGA7</accession>
<dbReference type="Proteomes" id="UP001380953">
    <property type="component" value="Unassembled WGS sequence"/>
</dbReference>
<proteinExistence type="predicted"/>
<evidence type="ECO:0000313" key="2">
    <source>
        <dbReference type="Proteomes" id="UP001380953"/>
    </source>
</evidence>